<dbReference type="SUPFAM" id="SSF55781">
    <property type="entry name" value="GAF domain-like"/>
    <property type="match status" value="1"/>
</dbReference>
<dbReference type="GO" id="GO:0003700">
    <property type="term" value="F:DNA-binding transcription factor activity"/>
    <property type="evidence" value="ECO:0007669"/>
    <property type="project" value="TreeGrafter"/>
</dbReference>
<protein>
    <submittedName>
        <fullName evidence="4">Helix-turn-helix domain-containing protein</fullName>
    </submittedName>
</protein>
<dbReference type="Gene3D" id="3.30.450.40">
    <property type="match status" value="1"/>
</dbReference>
<name>A0A7X1FVF8_9SPHN</name>
<dbReference type="InterPro" id="IPR036388">
    <property type="entry name" value="WH-like_DNA-bd_sf"/>
</dbReference>
<dbReference type="InterPro" id="IPR005471">
    <property type="entry name" value="Tscrpt_reg_IclR_N"/>
</dbReference>
<evidence type="ECO:0000256" key="2">
    <source>
        <dbReference type="ARBA" id="ARBA00023163"/>
    </source>
</evidence>
<reference evidence="4 5" key="1">
    <citation type="submission" date="2020-08" db="EMBL/GenBank/DDBJ databases">
        <title>The genome sequence of type strain Novosphingobium piscinae KCTC 42194.</title>
        <authorList>
            <person name="Liu Y."/>
        </authorList>
    </citation>
    <scope>NUCLEOTIDE SEQUENCE [LARGE SCALE GENOMIC DNA]</scope>
    <source>
        <strain evidence="4 5">KCTC 42194</strain>
    </source>
</reference>
<accession>A0A7X1FVF8</accession>
<dbReference type="PANTHER" id="PTHR30136">
    <property type="entry name" value="HELIX-TURN-HELIX TRANSCRIPTIONAL REGULATOR, ICLR FAMILY"/>
    <property type="match status" value="1"/>
</dbReference>
<evidence type="ECO:0000313" key="5">
    <source>
        <dbReference type="Proteomes" id="UP000551327"/>
    </source>
</evidence>
<dbReference type="SUPFAM" id="SSF46785">
    <property type="entry name" value="Winged helix' DNA-binding domain"/>
    <property type="match status" value="1"/>
</dbReference>
<dbReference type="Proteomes" id="UP000551327">
    <property type="component" value="Unassembled WGS sequence"/>
</dbReference>
<evidence type="ECO:0000313" key="4">
    <source>
        <dbReference type="EMBL" id="MBC2667713.1"/>
    </source>
</evidence>
<dbReference type="GO" id="GO:0045892">
    <property type="term" value="P:negative regulation of DNA-templated transcription"/>
    <property type="evidence" value="ECO:0007669"/>
    <property type="project" value="TreeGrafter"/>
</dbReference>
<feature type="domain" description="HTH iclR-type" evidence="3">
    <location>
        <begin position="13"/>
        <end position="62"/>
    </location>
</feature>
<dbReference type="InterPro" id="IPR029016">
    <property type="entry name" value="GAF-like_dom_sf"/>
</dbReference>
<organism evidence="4 5">
    <name type="scientific">Novosphingobium piscinae</name>
    <dbReference type="NCBI Taxonomy" id="1507448"/>
    <lineage>
        <taxon>Bacteria</taxon>
        <taxon>Pseudomonadati</taxon>
        <taxon>Pseudomonadota</taxon>
        <taxon>Alphaproteobacteria</taxon>
        <taxon>Sphingomonadales</taxon>
        <taxon>Sphingomonadaceae</taxon>
        <taxon>Novosphingobium</taxon>
    </lineage>
</organism>
<dbReference type="Pfam" id="PF09339">
    <property type="entry name" value="HTH_IclR"/>
    <property type="match status" value="1"/>
</dbReference>
<dbReference type="EMBL" id="JACLAX010000001">
    <property type="protein sequence ID" value="MBC2667713.1"/>
    <property type="molecule type" value="Genomic_DNA"/>
</dbReference>
<evidence type="ECO:0000256" key="1">
    <source>
        <dbReference type="ARBA" id="ARBA00023015"/>
    </source>
</evidence>
<comment type="caution">
    <text evidence="4">The sequence shown here is derived from an EMBL/GenBank/DDBJ whole genome shotgun (WGS) entry which is preliminary data.</text>
</comment>
<dbReference type="AlphaFoldDB" id="A0A7X1FVF8"/>
<keyword evidence="5" id="KW-1185">Reference proteome</keyword>
<dbReference type="GO" id="GO:0003677">
    <property type="term" value="F:DNA binding"/>
    <property type="evidence" value="ECO:0007669"/>
    <property type="project" value="InterPro"/>
</dbReference>
<keyword evidence="1" id="KW-0805">Transcription regulation</keyword>
<proteinExistence type="predicted"/>
<dbReference type="RefSeq" id="WP_185677591.1">
    <property type="nucleotide sequence ID" value="NZ_JACLAX010000001.1"/>
</dbReference>
<dbReference type="InterPro" id="IPR036390">
    <property type="entry name" value="WH_DNA-bd_sf"/>
</dbReference>
<sequence length="268" mass="28508">MSATESNKAKIARRVVEVLEFFDEDHPHATVMDIVRRYNRPQSSTSELLSSLVGLGLLYKDPVTRSFTPTPRAALLGSSVQSGVVRDGRLAGLIDRLSAQTGLGIAVFGMVGTTAQIFNWRPGKWQLRTSQTDGLAGGQHEVLTETAAGHLLLSTLPQARRDGLLRRINAEAPAERKFVFGEMVARIQACADSGYAAGVAGFGSIADVAAMLLPDQPAGRPLAIGLVYEPSEQINADMLRTTLAEAIARCTSEAPSPAAEVERIAGVA</sequence>
<gene>
    <name evidence="4" type="ORF">H7F53_00970</name>
</gene>
<dbReference type="InterPro" id="IPR050707">
    <property type="entry name" value="HTH_MetabolicPath_Reg"/>
</dbReference>
<evidence type="ECO:0000259" key="3">
    <source>
        <dbReference type="Pfam" id="PF09339"/>
    </source>
</evidence>
<keyword evidence="2" id="KW-0804">Transcription</keyword>
<dbReference type="Gene3D" id="1.10.10.10">
    <property type="entry name" value="Winged helix-like DNA-binding domain superfamily/Winged helix DNA-binding domain"/>
    <property type="match status" value="1"/>
</dbReference>
<dbReference type="PANTHER" id="PTHR30136:SF35">
    <property type="entry name" value="HTH-TYPE TRANSCRIPTIONAL REGULATOR RV1719"/>
    <property type="match status" value="1"/>
</dbReference>